<name>A0ABS4MF18_9LACO</name>
<evidence type="ECO:0000256" key="4">
    <source>
        <dbReference type="ARBA" id="ARBA00022643"/>
    </source>
</evidence>
<dbReference type="SUPFAM" id="SSF51412">
    <property type="entry name" value="Inosine monophosphate dehydrogenase (IMPDH)"/>
    <property type="match status" value="1"/>
</dbReference>
<evidence type="ECO:0000256" key="5">
    <source>
        <dbReference type="ARBA" id="ARBA00023002"/>
    </source>
</evidence>
<accession>A0ABS4MF18</accession>
<evidence type="ECO:0000313" key="6">
    <source>
        <dbReference type="EMBL" id="MBP2058244.1"/>
    </source>
</evidence>
<dbReference type="Gene3D" id="3.20.20.70">
    <property type="entry name" value="Aldolase class I"/>
    <property type="match status" value="1"/>
</dbReference>
<gene>
    <name evidence="6" type="ORF">J2Z60_001421</name>
</gene>
<organism evidence="6 7">
    <name type="scientific">Lactobacillus colini</name>
    <dbReference type="NCBI Taxonomy" id="1819254"/>
    <lineage>
        <taxon>Bacteria</taxon>
        <taxon>Bacillati</taxon>
        <taxon>Bacillota</taxon>
        <taxon>Bacilli</taxon>
        <taxon>Lactobacillales</taxon>
        <taxon>Lactobacillaceae</taxon>
        <taxon>Lactobacillus</taxon>
    </lineage>
</organism>
<evidence type="ECO:0000256" key="2">
    <source>
        <dbReference type="ARBA" id="ARBA00013457"/>
    </source>
</evidence>
<dbReference type="InterPro" id="IPR013785">
    <property type="entry name" value="Aldolase_TIM"/>
</dbReference>
<comment type="caution">
    <text evidence="6">The sequence shown here is derived from an EMBL/GenBank/DDBJ whole genome shotgun (WGS) entry which is preliminary data.</text>
</comment>
<proteinExistence type="predicted"/>
<dbReference type="RefSeq" id="WP_209686984.1">
    <property type="nucleotide sequence ID" value="NZ_JAGGLU010000007.1"/>
</dbReference>
<dbReference type="PANTHER" id="PTHR32332">
    <property type="entry name" value="2-NITROPROPANE DIOXYGENASE"/>
    <property type="match status" value="1"/>
</dbReference>
<evidence type="ECO:0000256" key="3">
    <source>
        <dbReference type="ARBA" id="ARBA00022630"/>
    </source>
</evidence>
<keyword evidence="7" id="KW-1185">Reference proteome</keyword>
<dbReference type="Pfam" id="PF03060">
    <property type="entry name" value="NMO"/>
    <property type="match status" value="1"/>
</dbReference>
<evidence type="ECO:0000256" key="1">
    <source>
        <dbReference type="ARBA" id="ARBA00003535"/>
    </source>
</evidence>
<keyword evidence="3" id="KW-0285">Flavoprotein</keyword>
<comment type="function">
    <text evidence="1">Nitronate monooxygenase that uses molecular oxygen to catalyze the oxidative denitrification of alkyl nitronates. Acts on propionate 3-nitronate (P3N), the presumed physiological substrate. Probably functions in the detoxification of P3N, a metabolic poison produced by plants and fungi as a defense mechanism.</text>
</comment>
<keyword evidence="5 6" id="KW-0560">Oxidoreductase</keyword>
<reference evidence="6 7" key="1">
    <citation type="submission" date="2021-03" db="EMBL/GenBank/DDBJ databases">
        <title>Genomic Encyclopedia of Type Strains, Phase IV (KMG-IV): sequencing the most valuable type-strain genomes for metagenomic binning, comparative biology and taxonomic classification.</title>
        <authorList>
            <person name="Goeker M."/>
        </authorList>
    </citation>
    <scope>NUCLEOTIDE SEQUENCE [LARGE SCALE GENOMIC DNA]</scope>
    <source>
        <strain evidence="6 7">DSM 101872</strain>
    </source>
</reference>
<sequence>MVNRVTKVIGTEKPIIQASMFYLTDAKLVAAVSNAGGLGIIGMSAGIDHYEANIEKSLAFTKQEIEKTKKLTNKPFGLTISPMPIKKKTVDTSSGASQNSDKTTDIKDLGKAILSADKNSNEELGLDADLLTNGLLNLAKEENIKVVMWSGIFIPGWVERFHDAGIKVLFRPMDPEPTVIKNAIKGGVDAIIATGFDEGGTVPSKTVGTFSAIPMAVDATEDKVPVIAAGGITDERTAKAAFALGAEGIYAGTAFLASKEAPMAQNIKERMLTTNAEEMLMFRAPNSFYRSLSGELPDKLVEMDKAGATANEIWDAAGGYDDLRQGMLFGKLDKGIASFGLGISMIHEIEPVEVIVNRLYAGIPEDAR</sequence>
<dbReference type="GO" id="GO:0004318">
    <property type="term" value="F:enoyl-[acyl-carrier-protein] reductase (NADH) activity"/>
    <property type="evidence" value="ECO:0007669"/>
    <property type="project" value="UniProtKB-EC"/>
</dbReference>
<dbReference type="EMBL" id="JAGGLU010000007">
    <property type="protein sequence ID" value="MBP2058244.1"/>
    <property type="molecule type" value="Genomic_DNA"/>
</dbReference>
<protein>
    <recommendedName>
        <fullName evidence="2">Probable nitronate monooxygenase</fullName>
    </recommendedName>
</protein>
<keyword evidence="4" id="KW-0288">FMN</keyword>
<dbReference type="CDD" id="cd04730">
    <property type="entry name" value="NPD_like"/>
    <property type="match status" value="1"/>
</dbReference>
<dbReference type="InterPro" id="IPR004136">
    <property type="entry name" value="NMO"/>
</dbReference>
<dbReference type="Proteomes" id="UP001519292">
    <property type="component" value="Unassembled WGS sequence"/>
</dbReference>
<evidence type="ECO:0000313" key="7">
    <source>
        <dbReference type="Proteomes" id="UP001519292"/>
    </source>
</evidence>